<sequence length="203" mass="23151">MVATVRPGVLVMLMVGVLVRMLHRHRWCWRRLLLLLLMVRMRMMMSRVVSVMVVVMGLVRLISRWGLPLGQKVVLARWLLVEGIGNDRLGGRVRSGRAAQGTLMLEVVYVLVMVRVGIHVGRHRKLMGRLVRILQVVPYRQIAGRPQLAIIVREHLLRQIALQLELVHLLRHDALVHVLPLLENLFALTSFAPIDDGCASTER</sequence>
<name>A0A182VI60_ANOME</name>
<evidence type="ECO:0000313" key="3">
    <source>
        <dbReference type="Proteomes" id="UP000075903"/>
    </source>
</evidence>
<dbReference type="Proteomes" id="UP000075903">
    <property type="component" value="Unassembled WGS sequence"/>
</dbReference>
<dbReference type="EnsemblMetazoa" id="AMEM015380-RA">
    <property type="protein sequence ID" value="AMEM015380-PA"/>
    <property type="gene ID" value="AMEM015380"/>
</dbReference>
<keyword evidence="1" id="KW-1133">Transmembrane helix</keyword>
<evidence type="ECO:0000256" key="1">
    <source>
        <dbReference type="SAM" id="Phobius"/>
    </source>
</evidence>
<keyword evidence="3" id="KW-1185">Reference proteome</keyword>
<feature type="transmembrane region" description="Helical" evidence="1">
    <location>
        <begin position="98"/>
        <end position="118"/>
    </location>
</feature>
<keyword evidence="1" id="KW-0812">Transmembrane</keyword>
<feature type="transmembrane region" description="Helical" evidence="1">
    <location>
        <begin position="44"/>
        <end position="63"/>
    </location>
</feature>
<evidence type="ECO:0000313" key="2">
    <source>
        <dbReference type="EnsemblMetazoa" id="AMEM015380-PA"/>
    </source>
</evidence>
<dbReference type="AlphaFoldDB" id="A0A182VI60"/>
<organism evidence="2 3">
    <name type="scientific">Anopheles merus</name>
    <name type="common">Mosquito</name>
    <dbReference type="NCBI Taxonomy" id="30066"/>
    <lineage>
        <taxon>Eukaryota</taxon>
        <taxon>Metazoa</taxon>
        <taxon>Ecdysozoa</taxon>
        <taxon>Arthropoda</taxon>
        <taxon>Hexapoda</taxon>
        <taxon>Insecta</taxon>
        <taxon>Pterygota</taxon>
        <taxon>Neoptera</taxon>
        <taxon>Endopterygota</taxon>
        <taxon>Diptera</taxon>
        <taxon>Nematocera</taxon>
        <taxon>Culicoidea</taxon>
        <taxon>Culicidae</taxon>
        <taxon>Anophelinae</taxon>
        <taxon>Anopheles</taxon>
    </lineage>
</organism>
<proteinExistence type="predicted"/>
<protein>
    <submittedName>
        <fullName evidence="2">Uncharacterized protein</fullName>
    </submittedName>
</protein>
<accession>A0A182VI60</accession>
<reference evidence="2" key="1">
    <citation type="submission" date="2020-05" db="UniProtKB">
        <authorList>
            <consortium name="EnsemblMetazoa"/>
        </authorList>
    </citation>
    <scope>IDENTIFICATION</scope>
    <source>
        <strain evidence="2">MAF</strain>
    </source>
</reference>
<dbReference type="VEuPathDB" id="VectorBase:AMEM015380"/>
<keyword evidence="1" id="KW-0472">Membrane</keyword>
<feature type="transmembrane region" description="Helical" evidence="1">
    <location>
        <begin position="6"/>
        <end position="23"/>
    </location>
</feature>